<evidence type="ECO:0000256" key="5">
    <source>
        <dbReference type="ARBA" id="ARBA00023242"/>
    </source>
</evidence>
<keyword evidence="3 6" id="KW-0698">rRNA processing</keyword>
<comment type="similarity">
    <text evidence="2 6">Belongs to the C1D family.</text>
</comment>
<dbReference type="OrthoDB" id="10261072at2759"/>
<evidence type="ECO:0000256" key="1">
    <source>
        <dbReference type="ARBA" id="ARBA00004123"/>
    </source>
</evidence>
<dbReference type="Proteomes" id="UP000242414">
    <property type="component" value="Unassembled WGS sequence"/>
</dbReference>
<dbReference type="GO" id="GO:0005730">
    <property type="term" value="C:nucleolus"/>
    <property type="evidence" value="ECO:0007669"/>
    <property type="project" value="TreeGrafter"/>
</dbReference>
<dbReference type="GO" id="GO:0003723">
    <property type="term" value="F:RNA binding"/>
    <property type="evidence" value="ECO:0007669"/>
    <property type="project" value="UniProtKB-UniRule"/>
</dbReference>
<dbReference type="PANTHER" id="PTHR15341">
    <property type="entry name" value="SUN-COR STEROID HORMONE RECEPTOR CO-REPRESSOR"/>
    <property type="match status" value="1"/>
</dbReference>
<keyword evidence="5 6" id="KW-0539">Nucleus</keyword>
<dbReference type="GO" id="GO:0000460">
    <property type="term" value="P:maturation of 5.8S rRNA"/>
    <property type="evidence" value="ECO:0007669"/>
    <property type="project" value="TreeGrafter"/>
</dbReference>
<evidence type="ECO:0000256" key="4">
    <source>
        <dbReference type="ARBA" id="ARBA00022884"/>
    </source>
</evidence>
<dbReference type="InterPro" id="IPR007146">
    <property type="entry name" value="Sas10/Utp3/C1D"/>
</dbReference>
<gene>
    <name evidence="7" type="ORF">BCV72DRAFT_212700</name>
</gene>
<evidence type="ECO:0000313" key="7">
    <source>
        <dbReference type="EMBL" id="ORE03744.1"/>
    </source>
</evidence>
<dbReference type="PANTHER" id="PTHR15341:SF3">
    <property type="entry name" value="NUCLEAR NUCLEIC ACID-BINDING PROTEIN C1D"/>
    <property type="match status" value="1"/>
</dbReference>
<keyword evidence="4 6" id="KW-0694">RNA-binding</keyword>
<evidence type="ECO:0000256" key="2">
    <source>
        <dbReference type="ARBA" id="ARBA00009154"/>
    </source>
</evidence>
<dbReference type="EMBL" id="KV921993">
    <property type="protein sequence ID" value="ORE03744.1"/>
    <property type="molecule type" value="Genomic_DNA"/>
</dbReference>
<sequence length="118" mass="13766">MSTEEIPKKAVRALRTRIQVVRDHLEPLMARPLNETYSKLSMTEKYELQVLLSYTLNTLYYIYLRGNGSDPQKHVVLKELVQQEIKIHERDLIKFCYLATSTTIHSEAKGTSRKRTKA</sequence>
<protein>
    <recommendedName>
        <fullName evidence="6">Exosome complex protein</fullName>
    </recommendedName>
</protein>
<comment type="function">
    <text evidence="6">Required for exosome-dependent processing of pre-rRNA and small nucleolar RNA (snRNA) precursors. Involved in processing of 35S pre-rRNA at the A0, A1 and A2 sites.</text>
</comment>
<dbReference type="GO" id="GO:0000178">
    <property type="term" value="C:exosome (RNase complex)"/>
    <property type="evidence" value="ECO:0007669"/>
    <property type="project" value="TreeGrafter"/>
</dbReference>
<evidence type="ECO:0000256" key="6">
    <source>
        <dbReference type="RuleBase" id="RU368003"/>
    </source>
</evidence>
<reference evidence="7" key="1">
    <citation type="journal article" date="2016" name="Proc. Natl. Acad. Sci. U.S.A.">
        <title>Lipid metabolic changes in an early divergent fungus govern the establishment of a mutualistic symbiosis with endobacteria.</title>
        <authorList>
            <person name="Lastovetsky O.A."/>
            <person name="Gaspar M.L."/>
            <person name="Mondo S.J."/>
            <person name="LaButti K.M."/>
            <person name="Sandor L."/>
            <person name="Grigoriev I.V."/>
            <person name="Henry S.A."/>
            <person name="Pawlowska T.E."/>
        </authorList>
    </citation>
    <scope>NUCLEOTIDE SEQUENCE [LARGE SCALE GENOMIC DNA]</scope>
    <source>
        <strain evidence="7">ATCC 52814</strain>
    </source>
</reference>
<dbReference type="VEuPathDB" id="FungiDB:BCV72DRAFT_212700"/>
<dbReference type="InterPro" id="IPR011082">
    <property type="entry name" value="Exosome-assoc_fac/DNA_repair"/>
</dbReference>
<evidence type="ECO:0000256" key="3">
    <source>
        <dbReference type="ARBA" id="ARBA00022552"/>
    </source>
</evidence>
<organism evidence="7">
    <name type="scientific">Rhizopus microsporus var. microsporus</name>
    <dbReference type="NCBI Taxonomy" id="86635"/>
    <lineage>
        <taxon>Eukaryota</taxon>
        <taxon>Fungi</taxon>
        <taxon>Fungi incertae sedis</taxon>
        <taxon>Mucoromycota</taxon>
        <taxon>Mucoromycotina</taxon>
        <taxon>Mucoromycetes</taxon>
        <taxon>Mucorales</taxon>
        <taxon>Mucorineae</taxon>
        <taxon>Rhizopodaceae</taxon>
        <taxon>Rhizopus</taxon>
    </lineage>
</organism>
<comment type="subcellular location">
    <subcellularLocation>
        <location evidence="1 6">Nucleus</location>
    </subcellularLocation>
</comment>
<dbReference type="Pfam" id="PF04000">
    <property type="entry name" value="Sas10_Utp3"/>
    <property type="match status" value="1"/>
</dbReference>
<dbReference type="GO" id="GO:0010468">
    <property type="term" value="P:regulation of gene expression"/>
    <property type="evidence" value="ECO:0007669"/>
    <property type="project" value="TreeGrafter"/>
</dbReference>
<dbReference type="AlphaFoldDB" id="A0A1X0QVE2"/>
<dbReference type="GO" id="GO:0003677">
    <property type="term" value="F:DNA binding"/>
    <property type="evidence" value="ECO:0007669"/>
    <property type="project" value="TreeGrafter"/>
</dbReference>
<proteinExistence type="inferred from homology"/>
<accession>A0A1X0QVE2</accession>
<name>A0A1X0QVE2_RHIZD</name>